<reference evidence="7 8" key="1">
    <citation type="submission" date="2018-08" db="EMBL/GenBank/DDBJ databases">
        <title>Complete genome sequencing of Blastochloris tepida GI.</title>
        <authorList>
            <person name="Tsukatani Y."/>
            <person name="Mori H."/>
        </authorList>
    </citation>
    <scope>NUCLEOTIDE SEQUENCE [LARGE SCALE GENOMIC DNA]</scope>
    <source>
        <strain evidence="7 8">GI</strain>
    </source>
</reference>
<dbReference type="Proteomes" id="UP000266934">
    <property type="component" value="Chromosome"/>
</dbReference>
<keyword evidence="3" id="KW-0449">Lipoprotein</keyword>
<evidence type="ECO:0000256" key="4">
    <source>
        <dbReference type="RuleBase" id="RU003495"/>
    </source>
</evidence>
<dbReference type="GO" id="GO:0000270">
    <property type="term" value="P:peptidoglycan metabolic process"/>
    <property type="evidence" value="ECO:0007669"/>
    <property type="project" value="UniProtKB-UniRule"/>
</dbReference>
<evidence type="ECO:0000259" key="6">
    <source>
        <dbReference type="Pfam" id="PF03330"/>
    </source>
</evidence>
<dbReference type="Gene3D" id="2.40.40.10">
    <property type="entry name" value="RlpA-like domain"/>
    <property type="match status" value="1"/>
</dbReference>
<feature type="chain" id="PRO_5017095609" description="Endolytic peptidoglycan transglycosylase RlpA" evidence="5">
    <location>
        <begin position="23"/>
        <end position="290"/>
    </location>
</feature>
<dbReference type="PROSITE" id="PS51257">
    <property type="entry name" value="PROKAR_LIPOPROTEIN"/>
    <property type="match status" value="1"/>
</dbReference>
<evidence type="ECO:0000256" key="2">
    <source>
        <dbReference type="ARBA" id="ARBA00023316"/>
    </source>
</evidence>
<dbReference type="HAMAP" id="MF_02071">
    <property type="entry name" value="RlpA"/>
    <property type="match status" value="1"/>
</dbReference>
<keyword evidence="3" id="KW-0564">Palmitate</keyword>
<dbReference type="KEGG" id="blag:BLTE_14640"/>
<dbReference type="EMBL" id="AP018907">
    <property type="protein sequence ID" value="BBF92779.1"/>
    <property type="molecule type" value="Genomic_DNA"/>
</dbReference>
<comment type="function">
    <text evidence="3">Lytic transglycosylase with a strong preference for naked glycan strands that lack stem peptides.</text>
</comment>
<accession>A0A348FZP6</accession>
<dbReference type="SUPFAM" id="SSF50685">
    <property type="entry name" value="Barwin-like endoglucanases"/>
    <property type="match status" value="1"/>
</dbReference>
<dbReference type="PANTHER" id="PTHR34183:SF1">
    <property type="entry name" value="ENDOLYTIC PEPTIDOGLYCAN TRANSGLYCOSYLASE RLPA"/>
    <property type="match status" value="1"/>
</dbReference>
<organism evidence="7 8">
    <name type="scientific">Blastochloris tepida</name>
    <dbReference type="NCBI Taxonomy" id="2233851"/>
    <lineage>
        <taxon>Bacteria</taxon>
        <taxon>Pseudomonadati</taxon>
        <taxon>Pseudomonadota</taxon>
        <taxon>Alphaproteobacteria</taxon>
        <taxon>Hyphomicrobiales</taxon>
        <taxon>Blastochloridaceae</taxon>
        <taxon>Blastochloris</taxon>
    </lineage>
</organism>
<dbReference type="EC" id="4.2.2.-" evidence="3"/>
<dbReference type="GO" id="GO:0071555">
    <property type="term" value="P:cell wall organization"/>
    <property type="evidence" value="ECO:0007669"/>
    <property type="project" value="UniProtKB-KW"/>
</dbReference>
<keyword evidence="3" id="KW-1003">Cell membrane</keyword>
<dbReference type="NCBIfam" id="TIGR00413">
    <property type="entry name" value="rlpA"/>
    <property type="match status" value="1"/>
</dbReference>
<evidence type="ECO:0000313" key="8">
    <source>
        <dbReference type="Proteomes" id="UP000266934"/>
    </source>
</evidence>
<keyword evidence="8" id="KW-1185">Reference proteome</keyword>
<dbReference type="PANTHER" id="PTHR34183">
    <property type="entry name" value="ENDOLYTIC PEPTIDOGLYCAN TRANSGLYCOSYLASE RLPA"/>
    <property type="match status" value="1"/>
</dbReference>
<evidence type="ECO:0000256" key="3">
    <source>
        <dbReference type="HAMAP-Rule" id="MF_02071"/>
    </source>
</evidence>
<dbReference type="InterPro" id="IPR034718">
    <property type="entry name" value="RlpA"/>
</dbReference>
<dbReference type="InterPro" id="IPR009009">
    <property type="entry name" value="RlpA-like_DPBB"/>
</dbReference>
<sequence>MGKPLAAGCRIATIAAAATLLAACSLQERLASRIDPKYGVSASPKVIADGQPIPKGGGTYRTGKAYTIAGKTYVPLQKPEGFRQEGIASWYGDDFHGRLTANGEVYDMHSVSAAHPTLPIPSYARVTNLANRRSIVVRINDRGPFHDNRVIDLSVKTAQALDFHRNGVAKVRVEYVGPASLDGSDDKVLLATLRTDGQPAPAPSPVMVASAKPIFSASASSSSSGSVIRGPVPVPPDRPFDFGSGEHPLASASLRATGRPMAAAPVTAAAYTGPEPAAGGGAATSGFGLY</sequence>
<name>A0A348FZP6_9HYPH</name>
<dbReference type="OrthoDB" id="9779128at2"/>
<gene>
    <name evidence="3" type="primary">rlpA</name>
    <name evidence="7" type="ORF">BLTE_14640</name>
</gene>
<comment type="subcellular location">
    <subcellularLocation>
        <location evidence="3">Cell membrane</location>
        <topology evidence="3">Lipid-anchor</topology>
    </subcellularLocation>
</comment>
<dbReference type="RefSeq" id="WP_126398906.1">
    <property type="nucleotide sequence ID" value="NZ_AP018907.1"/>
</dbReference>
<dbReference type="CDD" id="cd22268">
    <property type="entry name" value="DPBB_RlpA-like"/>
    <property type="match status" value="1"/>
</dbReference>
<keyword evidence="2 3" id="KW-0961">Cell wall biogenesis/degradation</keyword>
<keyword evidence="1 3" id="KW-0456">Lyase</keyword>
<protein>
    <recommendedName>
        <fullName evidence="3">Endolytic peptidoglycan transglycosylase RlpA</fullName>
        <ecNumber evidence="3">4.2.2.-</ecNumber>
    </recommendedName>
</protein>
<dbReference type="InterPro" id="IPR012997">
    <property type="entry name" value="RplA"/>
</dbReference>
<feature type="domain" description="RlpA-like protein double-psi beta-barrel" evidence="6">
    <location>
        <begin position="84"/>
        <end position="173"/>
    </location>
</feature>
<keyword evidence="3" id="KW-0472">Membrane</keyword>
<dbReference type="AlphaFoldDB" id="A0A348FZP6"/>
<dbReference type="GO" id="GO:0005886">
    <property type="term" value="C:plasma membrane"/>
    <property type="evidence" value="ECO:0007669"/>
    <property type="project" value="UniProtKB-SubCell"/>
</dbReference>
<dbReference type="Pfam" id="PF03330">
    <property type="entry name" value="DPBB_1"/>
    <property type="match status" value="1"/>
</dbReference>
<evidence type="ECO:0000256" key="5">
    <source>
        <dbReference type="SAM" id="SignalP"/>
    </source>
</evidence>
<evidence type="ECO:0000313" key="7">
    <source>
        <dbReference type="EMBL" id="BBF92779.1"/>
    </source>
</evidence>
<proteinExistence type="inferred from homology"/>
<dbReference type="GO" id="GO:0008932">
    <property type="term" value="F:lytic endotransglycosylase activity"/>
    <property type="evidence" value="ECO:0007669"/>
    <property type="project" value="UniProtKB-UniRule"/>
</dbReference>
<comment type="similarity">
    <text evidence="3 4">Belongs to the RlpA family.</text>
</comment>
<evidence type="ECO:0000256" key="1">
    <source>
        <dbReference type="ARBA" id="ARBA00023239"/>
    </source>
</evidence>
<dbReference type="InterPro" id="IPR036908">
    <property type="entry name" value="RlpA-like_sf"/>
</dbReference>
<feature type="signal peptide" evidence="5">
    <location>
        <begin position="1"/>
        <end position="22"/>
    </location>
</feature>
<keyword evidence="5" id="KW-0732">Signal</keyword>